<feature type="chain" id="PRO_5016327497" description="Hydrophobin" evidence="1">
    <location>
        <begin position="22"/>
        <end position="126"/>
    </location>
</feature>
<name>A0A317XQN7_9BASI</name>
<sequence length="126" mass="13382">MKIFATLALFAMVTMFIEVKASYVPRTENQGCLFYNLATNKQCNCADGLTCCSTQKTAPKGQLMDGQAVPGVDDKNTCSFTFGITSSPGICSGTEYCCSESIDAQVGDVISGTCVAQDNPYAVCVR</sequence>
<feature type="signal peptide" evidence="1">
    <location>
        <begin position="1"/>
        <end position="21"/>
    </location>
</feature>
<gene>
    <name evidence="2" type="ORF">BCV70DRAFT_217201</name>
</gene>
<evidence type="ECO:0000313" key="3">
    <source>
        <dbReference type="Proteomes" id="UP000246740"/>
    </source>
</evidence>
<dbReference type="AlphaFoldDB" id="A0A317XQN7"/>
<evidence type="ECO:0008006" key="4">
    <source>
        <dbReference type="Google" id="ProtNLM"/>
    </source>
</evidence>
<evidence type="ECO:0000313" key="2">
    <source>
        <dbReference type="EMBL" id="PWZ00200.1"/>
    </source>
</evidence>
<keyword evidence="3" id="KW-1185">Reference proteome</keyword>
<dbReference type="Proteomes" id="UP000246740">
    <property type="component" value="Unassembled WGS sequence"/>
</dbReference>
<keyword evidence="1" id="KW-0732">Signal</keyword>
<accession>A0A317XQN7</accession>
<evidence type="ECO:0000256" key="1">
    <source>
        <dbReference type="SAM" id="SignalP"/>
    </source>
</evidence>
<reference evidence="2 3" key="1">
    <citation type="journal article" date="2018" name="Mol. Biol. Evol.">
        <title>Broad Genomic Sampling Reveals a Smut Pathogenic Ancestry of the Fungal Clade Ustilaginomycotina.</title>
        <authorList>
            <person name="Kijpornyongpan T."/>
            <person name="Mondo S.J."/>
            <person name="Barry K."/>
            <person name="Sandor L."/>
            <person name="Lee J."/>
            <person name="Lipzen A."/>
            <person name="Pangilinan J."/>
            <person name="LaButti K."/>
            <person name="Hainaut M."/>
            <person name="Henrissat B."/>
            <person name="Grigoriev I.V."/>
            <person name="Spatafora J.W."/>
            <person name="Aime M.C."/>
        </authorList>
    </citation>
    <scope>NUCLEOTIDE SEQUENCE [LARGE SCALE GENOMIC DNA]</scope>
    <source>
        <strain evidence="2 3">MCA 3645</strain>
    </source>
</reference>
<dbReference type="EMBL" id="KZ819193">
    <property type="protein sequence ID" value="PWZ00200.1"/>
    <property type="molecule type" value="Genomic_DNA"/>
</dbReference>
<proteinExistence type="predicted"/>
<dbReference type="InParanoid" id="A0A317XQN7"/>
<organism evidence="2 3">
    <name type="scientific">Testicularia cyperi</name>
    <dbReference type="NCBI Taxonomy" id="1882483"/>
    <lineage>
        <taxon>Eukaryota</taxon>
        <taxon>Fungi</taxon>
        <taxon>Dikarya</taxon>
        <taxon>Basidiomycota</taxon>
        <taxon>Ustilaginomycotina</taxon>
        <taxon>Ustilaginomycetes</taxon>
        <taxon>Ustilaginales</taxon>
        <taxon>Anthracoideaceae</taxon>
        <taxon>Testicularia</taxon>
    </lineage>
</organism>
<protein>
    <recommendedName>
        <fullName evidence="4">Hydrophobin</fullName>
    </recommendedName>
</protein>